<dbReference type="GO" id="GO:0098742">
    <property type="term" value="P:cell-cell adhesion via plasma-membrane adhesion molecules"/>
    <property type="evidence" value="ECO:0007669"/>
    <property type="project" value="TreeGrafter"/>
</dbReference>
<dbReference type="AlphaFoldDB" id="A0A2U9CRY4"/>
<keyword evidence="3" id="KW-0325">Glycoprotein</keyword>
<evidence type="ECO:0000259" key="7">
    <source>
        <dbReference type="PROSITE" id="PS50835"/>
    </source>
</evidence>
<dbReference type="STRING" id="52904.ENSSMAP00000015040"/>
<feature type="domain" description="Ig-like" evidence="7">
    <location>
        <begin position="282"/>
        <end position="361"/>
    </location>
</feature>
<keyword evidence="5" id="KW-0812">Transmembrane</keyword>
<dbReference type="GO" id="GO:0006955">
    <property type="term" value="P:immune response"/>
    <property type="evidence" value="ECO:0007669"/>
    <property type="project" value="TreeGrafter"/>
</dbReference>
<evidence type="ECO:0000313" key="9">
    <source>
        <dbReference type="Proteomes" id="UP000246464"/>
    </source>
</evidence>
<dbReference type="InterPro" id="IPR003598">
    <property type="entry name" value="Ig_sub2"/>
</dbReference>
<dbReference type="PANTHER" id="PTHR11481">
    <property type="entry name" value="IMMUNOGLOBULIN FC RECEPTOR"/>
    <property type="match status" value="1"/>
</dbReference>
<dbReference type="Pfam" id="PF13927">
    <property type="entry name" value="Ig_3"/>
    <property type="match status" value="1"/>
</dbReference>
<feature type="transmembrane region" description="Helical" evidence="5">
    <location>
        <begin position="660"/>
        <end position="679"/>
    </location>
</feature>
<keyword evidence="5" id="KW-1133">Transmembrane helix</keyword>
<feature type="compositionally biased region" description="Basic and acidic residues" evidence="4">
    <location>
        <begin position="835"/>
        <end position="846"/>
    </location>
</feature>
<dbReference type="InterPro" id="IPR036179">
    <property type="entry name" value="Ig-like_dom_sf"/>
</dbReference>
<dbReference type="Pfam" id="PF17736">
    <property type="entry name" value="Ig_C17orf99"/>
    <property type="match status" value="1"/>
</dbReference>
<feature type="domain" description="Ig-like" evidence="7">
    <location>
        <begin position="84"/>
        <end position="177"/>
    </location>
</feature>
<dbReference type="SUPFAM" id="SSF48726">
    <property type="entry name" value="Immunoglobulin"/>
    <property type="match status" value="3"/>
</dbReference>
<proteinExistence type="predicted"/>
<evidence type="ECO:0000313" key="8">
    <source>
        <dbReference type="EMBL" id="AWP18710.1"/>
    </source>
</evidence>
<evidence type="ECO:0000256" key="6">
    <source>
        <dbReference type="SAM" id="SignalP"/>
    </source>
</evidence>
<dbReference type="Proteomes" id="UP000246464">
    <property type="component" value="Chromosome 19"/>
</dbReference>
<evidence type="ECO:0000256" key="2">
    <source>
        <dbReference type="ARBA" id="ARBA00023157"/>
    </source>
</evidence>
<evidence type="ECO:0000256" key="3">
    <source>
        <dbReference type="ARBA" id="ARBA00023180"/>
    </source>
</evidence>
<organism evidence="8 9">
    <name type="scientific">Scophthalmus maximus</name>
    <name type="common">Turbot</name>
    <name type="synonym">Psetta maxima</name>
    <dbReference type="NCBI Taxonomy" id="52904"/>
    <lineage>
        <taxon>Eukaryota</taxon>
        <taxon>Metazoa</taxon>
        <taxon>Chordata</taxon>
        <taxon>Craniata</taxon>
        <taxon>Vertebrata</taxon>
        <taxon>Euteleostomi</taxon>
        <taxon>Actinopterygii</taxon>
        <taxon>Neopterygii</taxon>
        <taxon>Teleostei</taxon>
        <taxon>Neoteleostei</taxon>
        <taxon>Acanthomorphata</taxon>
        <taxon>Carangaria</taxon>
        <taxon>Pleuronectiformes</taxon>
        <taxon>Pleuronectoidei</taxon>
        <taxon>Scophthalmidae</taxon>
        <taxon>Scophthalmus</taxon>
    </lineage>
</organism>
<dbReference type="EMBL" id="CP026261">
    <property type="protein sequence ID" value="AWP18710.1"/>
    <property type="molecule type" value="Genomic_DNA"/>
</dbReference>
<dbReference type="Gene3D" id="2.60.40.10">
    <property type="entry name" value="Immunoglobulins"/>
    <property type="match status" value="3"/>
</dbReference>
<keyword evidence="1 6" id="KW-0732">Signal</keyword>
<evidence type="ECO:0000256" key="5">
    <source>
        <dbReference type="SAM" id="Phobius"/>
    </source>
</evidence>
<feature type="compositionally biased region" description="Polar residues" evidence="4">
    <location>
        <begin position="743"/>
        <end position="755"/>
    </location>
</feature>
<feature type="domain" description="Ig-like" evidence="7">
    <location>
        <begin position="563"/>
        <end position="651"/>
    </location>
</feature>
<dbReference type="InterPro" id="IPR050488">
    <property type="entry name" value="Ig_Fc_receptor"/>
</dbReference>
<dbReference type="SMART" id="SM00409">
    <property type="entry name" value="IG"/>
    <property type="match status" value="5"/>
</dbReference>
<dbReference type="GO" id="GO:0004888">
    <property type="term" value="F:transmembrane signaling receptor activity"/>
    <property type="evidence" value="ECO:0007669"/>
    <property type="project" value="TreeGrafter"/>
</dbReference>
<evidence type="ECO:0000256" key="1">
    <source>
        <dbReference type="ARBA" id="ARBA00022729"/>
    </source>
</evidence>
<dbReference type="GO" id="GO:0009897">
    <property type="term" value="C:external side of plasma membrane"/>
    <property type="evidence" value="ECO:0007669"/>
    <property type="project" value="TreeGrafter"/>
</dbReference>
<gene>
    <name evidence="8" type="ORF">SMAX5B_020733</name>
</gene>
<reference evidence="8 9" key="1">
    <citation type="submission" date="2017-12" db="EMBL/GenBank/DDBJ databases">
        <title>Integrating genomic resources of turbot (Scophthalmus maximus) in depth evaluation of genetic and physical mapping variation across individuals.</title>
        <authorList>
            <person name="Martinez P."/>
        </authorList>
    </citation>
    <scope>NUCLEOTIDE SEQUENCE [LARGE SCALE GENOMIC DNA]</scope>
</reference>
<keyword evidence="9" id="KW-1185">Reference proteome</keyword>
<sequence length="859" mass="94203">MNAMNEFIFLKLHLSLPTALPCPSDCPLLPLPRRPTAAVPQLYGGDPPSLRMDSRPPNPLLLGLLTSLLHFSRCAGGESSYIIDAVGLTILPSSTVPSGTPVTIQCQVRVSHDGIPHPTHTFQLTQDDIAIHTSTTTGDKIVYELNPARAADSGSYECQVTVKDKSKTSFSQKLDVTGLQTPILYLNKTTLYEGDTFIATCSASDEKGSLIFRFFRRFRTEEPQKMKQVASNGNSTETKLVLRQVGDYFLYCDYEISLASGTRRSNQSNEVQVIVRGLHISPVMNVLPSPHVYEGDLMEVVCKVVNSLKNVDVFLTRDRRILKKAAVSLSHRFRAQEGDSGELVCKAEWGNLQKETYQVITVKELFSKPRLTVEPVDIFEGERFTLNCSVLVYVPERISNESMKFSIYKDSVMVTPSETYITVAHPSKNGNYTCKAQAASLAHSFVKESPTLVVKAKVLVSRPVLSVVGATLVLGKRFQLLCRSDDGTLPIIYSLHGPEGLIGRRAVSKPGEQAIFNSSAIFKSTQLNNFMCHAKNSQHKPPMVGSVLQLLHSTNIIEPVSKPVLTIVPNMGDISEGQDLTLTCSVQRGTTPISFTWYHTETEGPIAAKNSKKLEASHFIRNVEGQHKGGYYCVCTNAANETKQSHTAVIKVRLAGWKKGLIAVFCILLVLALVLVVAFKTRLLHFKRKRTGELSVKSASTKVERLSLTQAEVNEAANVTPGIMGKSVWSEHVSGSESDDQNSETATEPQYTEVKTGQADPNRAPVKKGTDTVYSEVRNSKQGVPEQTDGQGSVEYAELNHDTDHRNDHGGQGDQADHNDHNDHNDQGDQGGDGNHGDDSVQHGEIDNSVDTHTADHGE</sequence>
<dbReference type="InterPro" id="IPR007110">
    <property type="entry name" value="Ig-like_dom"/>
</dbReference>
<dbReference type="PROSITE" id="PS50835">
    <property type="entry name" value="IG_LIKE"/>
    <property type="match status" value="4"/>
</dbReference>
<feature type="domain" description="Ig-like" evidence="7">
    <location>
        <begin position="369"/>
        <end position="453"/>
    </location>
</feature>
<dbReference type="InterPro" id="IPR013783">
    <property type="entry name" value="Ig-like_fold"/>
</dbReference>
<accession>A0A2U9CRY4</accession>
<keyword evidence="5" id="KW-0472">Membrane</keyword>
<protein>
    <submittedName>
        <fullName evidence="8">Putative platelet endothelial cell adhesion molecule-like isoform 2</fullName>
    </submittedName>
</protein>
<keyword evidence="2" id="KW-1015">Disulfide bond</keyword>
<feature type="chain" id="PRO_5016014564" evidence="6">
    <location>
        <begin position="22"/>
        <end position="859"/>
    </location>
</feature>
<evidence type="ECO:0000256" key="4">
    <source>
        <dbReference type="SAM" id="MobiDB-lite"/>
    </source>
</evidence>
<feature type="compositionally biased region" description="Basic and acidic residues" evidence="4">
    <location>
        <begin position="798"/>
        <end position="827"/>
    </location>
</feature>
<dbReference type="InterPro" id="IPR040878">
    <property type="entry name" value="IL-40-like_Ig"/>
</dbReference>
<feature type="region of interest" description="Disordered" evidence="4">
    <location>
        <begin position="730"/>
        <end position="859"/>
    </location>
</feature>
<feature type="signal peptide" evidence="6">
    <location>
        <begin position="1"/>
        <end position="21"/>
    </location>
</feature>
<dbReference type="PANTHER" id="PTHR11481:SF125">
    <property type="entry name" value="PLATELET ENDOTHELIAL CELL ADHESION MOLECULE-LIKE ISOFORM X1"/>
    <property type="match status" value="1"/>
</dbReference>
<dbReference type="GO" id="GO:0007166">
    <property type="term" value="P:cell surface receptor signaling pathway"/>
    <property type="evidence" value="ECO:0007669"/>
    <property type="project" value="TreeGrafter"/>
</dbReference>
<name>A0A2U9CRY4_SCOMX</name>
<dbReference type="Pfam" id="PF13895">
    <property type="entry name" value="Ig_2"/>
    <property type="match status" value="1"/>
</dbReference>
<dbReference type="SMART" id="SM00408">
    <property type="entry name" value="IGc2"/>
    <property type="match status" value="2"/>
</dbReference>
<dbReference type="InterPro" id="IPR003599">
    <property type="entry name" value="Ig_sub"/>
</dbReference>